<evidence type="ECO:0000313" key="1">
    <source>
        <dbReference type="EMBL" id="QAU04306.1"/>
    </source>
</evidence>
<dbReference type="GeneID" id="55613519"/>
<sequence length="115" mass="13964">MSLVDEIQPPFFREVYKFLNQLNYTLDDFEDPYLYQNLQQELTRELFRILRPYVISRPDIREKYRHADLKVHLFLTPYEVRYCVKPVVVDLAWDLMEETLPEPVENPIPSDKLPF</sequence>
<dbReference type="EMBL" id="MK368614">
    <property type="protein sequence ID" value="QAU04306.1"/>
    <property type="molecule type" value="Genomic_DNA"/>
</dbReference>
<keyword evidence="2" id="KW-1185">Reference proteome</keyword>
<accession>A0A513PWI0</accession>
<proteinExistence type="predicted"/>
<evidence type="ECO:0000313" key="2">
    <source>
        <dbReference type="Proteomes" id="UP000320660"/>
    </source>
</evidence>
<organism evidence="1 2">
    <name type="scientific">Vibrio phage 2 TSL-2019</name>
    <dbReference type="NCBI Taxonomy" id="2508172"/>
    <lineage>
        <taxon>Viruses</taxon>
        <taxon>Duplodnaviria</taxon>
        <taxon>Heunggongvirae</taxon>
        <taxon>Uroviricota</taxon>
        <taxon>Caudoviricetes</taxon>
        <taxon>Chimalliviridae</taxon>
        <taxon>Gorgonvirinae</taxon>
        <taxon>Aphroditevirus</taxon>
        <taxon>Aphroditevirus av2TSL2019</taxon>
    </lineage>
</organism>
<protein>
    <submittedName>
        <fullName evidence="1">Uncharacterized protein</fullName>
    </submittedName>
</protein>
<dbReference type="KEGG" id="vg:55613519"/>
<reference evidence="1 2" key="1">
    <citation type="submission" date="2019-01" db="EMBL/GenBank/DDBJ databases">
        <authorList>
            <person name="Le T.S."/>
            <person name="Kurtboke I."/>
        </authorList>
    </citation>
    <scope>NUCLEOTIDE SEQUENCE [LARGE SCALE GENOMIC DNA]</scope>
</reference>
<dbReference type="Proteomes" id="UP000320660">
    <property type="component" value="Segment"/>
</dbReference>
<name>A0A513PWI0_9CAUD</name>
<dbReference type="RefSeq" id="YP_009843253.1">
    <property type="nucleotide sequence ID" value="NC_048747.1"/>
</dbReference>